<comment type="caution">
    <text evidence="11">The sequence shown here is derived from an EMBL/GenBank/DDBJ whole genome shotgun (WGS) entry which is preliminary data.</text>
</comment>
<dbReference type="Proteomes" id="UP000448867">
    <property type="component" value="Unassembled WGS sequence"/>
</dbReference>
<dbReference type="GO" id="GO:0009234">
    <property type="term" value="P:menaquinone biosynthetic process"/>
    <property type="evidence" value="ECO:0007669"/>
    <property type="project" value="UniProtKB-UniRule"/>
</dbReference>
<evidence type="ECO:0000256" key="2">
    <source>
        <dbReference type="ARBA" id="ARBA00022679"/>
    </source>
</evidence>
<dbReference type="CDD" id="cd07037">
    <property type="entry name" value="TPP_PYR_MenD"/>
    <property type="match status" value="1"/>
</dbReference>
<evidence type="ECO:0000256" key="1">
    <source>
        <dbReference type="ARBA" id="ARBA00022428"/>
    </source>
</evidence>
<dbReference type="GO" id="GO:0030976">
    <property type="term" value="F:thiamine pyrophosphate binding"/>
    <property type="evidence" value="ECO:0007669"/>
    <property type="project" value="UniProtKB-UniRule"/>
</dbReference>
<accession>A0A7X2IZ99</accession>
<gene>
    <name evidence="7 11" type="primary">menD</name>
    <name evidence="11" type="ORF">GJU40_09730</name>
</gene>
<keyword evidence="2 7" id="KW-0808">Transferase</keyword>
<keyword evidence="3 7" id="KW-0479">Metal-binding</keyword>
<organism evidence="11 12">
    <name type="scientific">Metabacillus lacus</name>
    <dbReference type="NCBI Taxonomy" id="1983721"/>
    <lineage>
        <taxon>Bacteria</taxon>
        <taxon>Bacillati</taxon>
        <taxon>Bacillota</taxon>
        <taxon>Bacilli</taxon>
        <taxon>Bacillales</taxon>
        <taxon>Bacillaceae</taxon>
        <taxon>Metabacillus</taxon>
    </lineage>
</organism>
<comment type="subunit">
    <text evidence="7">Homodimer.</text>
</comment>
<dbReference type="Pfam" id="PF16582">
    <property type="entry name" value="TPP_enzyme_M_2"/>
    <property type="match status" value="1"/>
</dbReference>
<comment type="similarity">
    <text evidence="7">Belongs to the TPP enzyme family. MenD subfamily.</text>
</comment>
<dbReference type="InterPro" id="IPR032264">
    <property type="entry name" value="MenD_middle"/>
</dbReference>
<comment type="function">
    <text evidence="7">Catalyzes the thiamine diphosphate-dependent decarboxylation of 2-oxoglutarate and the subsequent addition of the resulting succinic semialdehyde-thiamine pyrophosphate anion to isochorismate to yield 2-succinyl-5-enolpyruvyl-6-hydroxy-3-cyclohexene-1-carboxylate (SEPHCHC).</text>
</comment>
<dbReference type="InterPro" id="IPR004433">
    <property type="entry name" value="MenaQ_synth_MenD"/>
</dbReference>
<feature type="domain" description="Thiamine pyrophosphate enzyme TPP-binding" evidence="8">
    <location>
        <begin position="440"/>
        <end position="554"/>
    </location>
</feature>
<dbReference type="Gene3D" id="3.40.50.970">
    <property type="match status" value="2"/>
</dbReference>
<dbReference type="InterPro" id="IPR029061">
    <property type="entry name" value="THDP-binding"/>
</dbReference>
<dbReference type="AlphaFoldDB" id="A0A7X2IZ99"/>
<dbReference type="Gene3D" id="3.40.50.1220">
    <property type="entry name" value="TPP-binding domain"/>
    <property type="match status" value="1"/>
</dbReference>
<dbReference type="OrthoDB" id="9791859at2"/>
<reference evidence="11 12" key="1">
    <citation type="submission" date="2019-11" db="EMBL/GenBank/DDBJ databases">
        <title>Bacillus lacus genome.</title>
        <authorList>
            <person name="Allen C.J."/>
            <person name="Newman J.D."/>
        </authorList>
    </citation>
    <scope>NUCLEOTIDE SEQUENCE [LARGE SCALE GENOMIC DNA]</scope>
    <source>
        <strain evidence="11 12">KCTC 33946</strain>
    </source>
</reference>
<dbReference type="EC" id="2.2.1.9" evidence="7"/>
<keyword evidence="4 7" id="KW-0460">Magnesium</keyword>
<dbReference type="UniPathway" id="UPA01057">
    <property type="reaction ID" value="UER00164"/>
</dbReference>
<dbReference type="GO" id="GO:0000287">
    <property type="term" value="F:magnesium ion binding"/>
    <property type="evidence" value="ECO:0007669"/>
    <property type="project" value="UniProtKB-UniRule"/>
</dbReference>
<dbReference type="SUPFAM" id="SSF52518">
    <property type="entry name" value="Thiamin diphosphate-binding fold (THDP-binding)"/>
    <property type="match status" value="2"/>
</dbReference>
<sequence>MNSNEPLTLFVSQFVEELVLSGVHDAVISPGSRSTPLAVLLQDHADMKTYIQIDERSAGFFALGIAKAKQKPVVLVCTSGTAAANYYPAVVEAFLSRIPLIILTADRPHELRDVGAPQAINQNNMYGEYVKWFTDAALPEADPGMLHYVRTLAGRAAGHALSMPMGPVHLNFPFREPLMPDLNHPLLWAKKERTRPKVSVPSSRAVLSEQQYKELAHTLNTYQKGIIVCGELNDTKAVQGLIELSEQLGFPILADPLSQLRAGSHRKDLVVEHYDSFLKDEEIAELIKPEIVIRFGSMPVSKPLFLLLKNDPSIYQIVVDSSGGWRDPTLHSAEMIHCNEAEFCQSIMLHARRKENVCWAEKWLNINRHYAVLLNKIEDFDGELFEGKLYMELQSMLPQTCTLFVGNSMPIRDIDTFFSKTDKEIKIYANRGANGIDGVVSTALGMSAAIKDPVFLLLGDLSFYHDLNGLLAANLQKLSLTVIVINNNGGGIFSFLPQSQEEKHFEALFGTPTNLDFSKAAQLYGAQYQLAQSWKQFYSAFEELSSVSGLKILEVRTNRHTRVEMHRNLLKSVSQEIKEKLK</sequence>
<comment type="pathway">
    <text evidence="7">Quinol/quinone metabolism; 1,4-dihydroxy-2-naphthoate biosynthesis; 1,4-dihydroxy-2-naphthoate from chorismate: step 2/7.</text>
</comment>
<feature type="domain" description="Menaquinone biosynthesis protein MenD middle" evidence="10">
    <location>
        <begin position="221"/>
        <end position="405"/>
    </location>
</feature>
<evidence type="ECO:0000256" key="3">
    <source>
        <dbReference type="ARBA" id="ARBA00022723"/>
    </source>
</evidence>
<protein>
    <recommendedName>
        <fullName evidence="7">2-succinyl-5-enolpyruvyl-6-hydroxy-3-cyclohexene-1-carboxylate synthase</fullName>
        <shortName evidence="7">SEPHCHC synthase</shortName>
        <ecNumber evidence="7">2.2.1.9</ecNumber>
    </recommendedName>
    <alternativeName>
        <fullName evidence="7">Menaquinone biosynthesis protein MenD</fullName>
    </alternativeName>
</protein>
<proteinExistence type="inferred from homology"/>
<evidence type="ECO:0000256" key="5">
    <source>
        <dbReference type="ARBA" id="ARBA00023052"/>
    </source>
</evidence>
<evidence type="ECO:0000259" key="9">
    <source>
        <dbReference type="Pfam" id="PF02776"/>
    </source>
</evidence>
<comment type="cofactor">
    <cofactor evidence="7">
        <name>thiamine diphosphate</name>
        <dbReference type="ChEBI" id="CHEBI:58937"/>
    </cofactor>
    <text evidence="7">Binds 1 thiamine pyrophosphate per subunit.</text>
</comment>
<comment type="catalytic activity">
    <reaction evidence="7">
        <text>isochorismate + 2-oxoglutarate + H(+) = 5-enolpyruvoyl-6-hydroxy-2-succinyl-cyclohex-3-ene-1-carboxylate + CO2</text>
        <dbReference type="Rhea" id="RHEA:25593"/>
        <dbReference type="ChEBI" id="CHEBI:15378"/>
        <dbReference type="ChEBI" id="CHEBI:16526"/>
        <dbReference type="ChEBI" id="CHEBI:16810"/>
        <dbReference type="ChEBI" id="CHEBI:29780"/>
        <dbReference type="ChEBI" id="CHEBI:58818"/>
        <dbReference type="EC" id="2.2.1.9"/>
    </reaction>
</comment>
<dbReference type="PANTHER" id="PTHR42916:SF1">
    <property type="entry name" value="PROTEIN PHYLLO, CHLOROPLASTIC"/>
    <property type="match status" value="1"/>
</dbReference>
<dbReference type="InterPro" id="IPR012001">
    <property type="entry name" value="Thiamin_PyroP_enz_TPP-bd_dom"/>
</dbReference>
<evidence type="ECO:0000256" key="6">
    <source>
        <dbReference type="ARBA" id="ARBA00023211"/>
    </source>
</evidence>
<comment type="pathway">
    <text evidence="7">Quinol/quinone metabolism; menaquinone biosynthesis.</text>
</comment>
<dbReference type="UniPathway" id="UPA00079"/>
<evidence type="ECO:0000259" key="8">
    <source>
        <dbReference type="Pfam" id="PF02775"/>
    </source>
</evidence>
<evidence type="ECO:0000256" key="4">
    <source>
        <dbReference type="ARBA" id="ARBA00022842"/>
    </source>
</evidence>
<evidence type="ECO:0000313" key="12">
    <source>
        <dbReference type="Proteomes" id="UP000448867"/>
    </source>
</evidence>
<dbReference type="CDD" id="cd02009">
    <property type="entry name" value="TPP_SHCHC_synthase"/>
    <property type="match status" value="1"/>
</dbReference>
<dbReference type="GO" id="GO:0030145">
    <property type="term" value="F:manganese ion binding"/>
    <property type="evidence" value="ECO:0007669"/>
    <property type="project" value="UniProtKB-UniRule"/>
</dbReference>
<dbReference type="InterPro" id="IPR029035">
    <property type="entry name" value="DHS-like_NAD/FAD-binding_dom"/>
</dbReference>
<dbReference type="GO" id="GO:0070204">
    <property type="term" value="F:2-succinyl-5-enolpyruvyl-6-hydroxy-3-cyclohexene-1-carboxylic-acid synthase activity"/>
    <property type="evidence" value="ECO:0007669"/>
    <property type="project" value="UniProtKB-UniRule"/>
</dbReference>
<evidence type="ECO:0000313" key="11">
    <source>
        <dbReference type="EMBL" id="MRX72430.1"/>
    </source>
</evidence>
<evidence type="ECO:0000256" key="7">
    <source>
        <dbReference type="HAMAP-Rule" id="MF_01659"/>
    </source>
</evidence>
<keyword evidence="1 7" id="KW-0474">Menaquinone biosynthesis</keyword>
<evidence type="ECO:0000259" key="10">
    <source>
        <dbReference type="Pfam" id="PF16582"/>
    </source>
</evidence>
<dbReference type="SUPFAM" id="SSF52467">
    <property type="entry name" value="DHS-like NAD/FAD-binding domain"/>
    <property type="match status" value="1"/>
</dbReference>
<dbReference type="PANTHER" id="PTHR42916">
    <property type="entry name" value="2-SUCCINYL-5-ENOLPYRUVYL-6-HYDROXY-3-CYCLOHEXENE-1-CARBOXYLATE SYNTHASE"/>
    <property type="match status" value="1"/>
</dbReference>
<dbReference type="PIRSF" id="PIRSF004983">
    <property type="entry name" value="MenD"/>
    <property type="match status" value="1"/>
</dbReference>
<dbReference type="EMBL" id="WKKI01000015">
    <property type="protein sequence ID" value="MRX72430.1"/>
    <property type="molecule type" value="Genomic_DNA"/>
</dbReference>
<dbReference type="InterPro" id="IPR011766">
    <property type="entry name" value="TPP_enzyme_TPP-bd"/>
</dbReference>
<keyword evidence="6 7" id="KW-0464">Manganese</keyword>
<dbReference type="Pfam" id="PF02775">
    <property type="entry name" value="TPP_enzyme_C"/>
    <property type="match status" value="1"/>
</dbReference>
<name>A0A7X2IZ99_9BACI</name>
<keyword evidence="5 7" id="KW-0786">Thiamine pyrophosphate</keyword>
<feature type="domain" description="Thiamine pyrophosphate enzyme N-terminal TPP-binding" evidence="9">
    <location>
        <begin position="13"/>
        <end position="124"/>
    </location>
</feature>
<comment type="cofactor">
    <cofactor evidence="7">
        <name>Mg(2+)</name>
        <dbReference type="ChEBI" id="CHEBI:18420"/>
    </cofactor>
    <cofactor evidence="7">
        <name>Mn(2+)</name>
        <dbReference type="ChEBI" id="CHEBI:29035"/>
    </cofactor>
</comment>
<dbReference type="HAMAP" id="MF_01659">
    <property type="entry name" value="MenD"/>
    <property type="match status" value="1"/>
</dbReference>
<dbReference type="Pfam" id="PF02776">
    <property type="entry name" value="TPP_enzyme_N"/>
    <property type="match status" value="1"/>
</dbReference>
<keyword evidence="12" id="KW-1185">Reference proteome</keyword>
<dbReference type="NCBIfam" id="TIGR00173">
    <property type="entry name" value="menD"/>
    <property type="match status" value="1"/>
</dbReference>